<dbReference type="KEGG" id="cox:E0W60_28630"/>
<dbReference type="Pfam" id="PF01883">
    <property type="entry name" value="FeS_assembly_P"/>
    <property type="match status" value="1"/>
</dbReference>
<dbReference type="PANTHER" id="PTHR42831:SF1">
    <property type="entry name" value="FE-S PROTEIN MATURATION AUXILIARY FACTOR YITW"/>
    <property type="match status" value="1"/>
</dbReference>
<gene>
    <name evidence="2" type="ORF">E0W60_28630</name>
</gene>
<dbReference type="InterPro" id="IPR052339">
    <property type="entry name" value="Fe-S_Maturation_MIP18"/>
</dbReference>
<evidence type="ECO:0000259" key="1">
    <source>
        <dbReference type="Pfam" id="PF01883"/>
    </source>
</evidence>
<dbReference type="Gene3D" id="3.30.300.130">
    <property type="entry name" value="Fe-S cluster assembly (FSCA)"/>
    <property type="match status" value="1"/>
</dbReference>
<dbReference type="SUPFAM" id="SSF117916">
    <property type="entry name" value="Fe-S cluster assembly (FSCA) domain-like"/>
    <property type="match status" value="1"/>
</dbReference>
<dbReference type="InterPro" id="IPR002744">
    <property type="entry name" value="MIP18-like"/>
</dbReference>
<evidence type="ECO:0000313" key="2">
    <source>
        <dbReference type="EMBL" id="QBY55112.1"/>
    </source>
</evidence>
<protein>
    <submittedName>
        <fullName evidence="2">SUF system Fe-S cluster assembly protein</fullName>
    </submittedName>
</protein>
<feature type="domain" description="MIP18 family-like" evidence="1">
    <location>
        <begin position="27"/>
        <end position="98"/>
    </location>
</feature>
<proteinExistence type="predicted"/>
<dbReference type="EMBL" id="CP038636">
    <property type="protein sequence ID" value="QBY55112.1"/>
    <property type="molecule type" value="Genomic_DNA"/>
</dbReference>
<dbReference type="NCBIfam" id="TIGR02945">
    <property type="entry name" value="SUF_assoc"/>
    <property type="match status" value="1"/>
</dbReference>
<dbReference type="RefSeq" id="WP_135706414.1">
    <property type="nucleotide sequence ID" value="NZ_CP038636.1"/>
</dbReference>
<dbReference type="Proteomes" id="UP000295294">
    <property type="component" value="Plasmid unnamed1"/>
</dbReference>
<dbReference type="InterPro" id="IPR034904">
    <property type="entry name" value="FSCA_dom_sf"/>
</dbReference>
<dbReference type="OrthoDB" id="9805360at2"/>
<name>A0A4V1BZF2_9BURK</name>
<sequence length="122" mass="13541">MSMIDWLRKAEEHEDRLEPESDSLEGRVIAALRTVYDPEIPVNIYDLGLVYQLSADEASGKVGIRMTLTAPGCPVAQAFPSVVQDAVMEASGVNEVEVELVWEPPWSRERMSEAARLELGLI</sequence>
<accession>A0A4V1BZF2</accession>
<dbReference type="AlphaFoldDB" id="A0A4V1BZF2"/>
<keyword evidence="2" id="KW-0614">Plasmid</keyword>
<dbReference type="PANTHER" id="PTHR42831">
    <property type="entry name" value="FE-S PROTEIN MATURATION AUXILIARY FACTOR YITW"/>
    <property type="match status" value="1"/>
</dbReference>
<geneLocation type="plasmid" evidence="2">
    <name>unnamed1</name>
</geneLocation>
<evidence type="ECO:0000313" key="3">
    <source>
        <dbReference type="Proteomes" id="UP000295294"/>
    </source>
</evidence>
<dbReference type="InterPro" id="IPR014291">
    <property type="entry name" value="SUF_FeS_clus_asmbl-assoc"/>
</dbReference>
<organism evidence="2 3">
    <name type="scientific">Cupriavidus oxalaticus</name>
    <dbReference type="NCBI Taxonomy" id="96344"/>
    <lineage>
        <taxon>Bacteria</taxon>
        <taxon>Pseudomonadati</taxon>
        <taxon>Pseudomonadota</taxon>
        <taxon>Betaproteobacteria</taxon>
        <taxon>Burkholderiales</taxon>
        <taxon>Burkholderiaceae</taxon>
        <taxon>Cupriavidus</taxon>
    </lineage>
</organism>
<reference evidence="2 3" key="1">
    <citation type="submission" date="2019-03" db="EMBL/GenBank/DDBJ databases">
        <title>Efficiently degradation of phenoxyalkanoic acid herbicides by Cupriavidus oxalaticus strain X32.</title>
        <authorList>
            <person name="Sheng X."/>
        </authorList>
    </citation>
    <scope>NUCLEOTIDE SEQUENCE [LARGE SCALE GENOMIC DNA]</scope>
    <source>
        <strain evidence="2 3">X32</strain>
        <plasmid evidence="2 3">unnamed1</plasmid>
    </source>
</reference>